<evidence type="ECO:0000313" key="6">
    <source>
        <dbReference type="Proteomes" id="UP000006556"/>
    </source>
</evidence>
<dbReference type="GO" id="GO:0008094">
    <property type="term" value="F:ATP-dependent activity, acting on DNA"/>
    <property type="evidence" value="ECO:0007669"/>
    <property type="project" value="TreeGrafter"/>
</dbReference>
<dbReference type="CDD" id="cd18793">
    <property type="entry name" value="SF2_C_SNF"/>
    <property type="match status" value="1"/>
</dbReference>
<dbReference type="InterPro" id="IPR001650">
    <property type="entry name" value="Helicase_C-like"/>
</dbReference>
<accession>A5D598</accession>
<dbReference type="eggNOG" id="COG0553">
    <property type="taxonomic scope" value="Bacteria"/>
</dbReference>
<keyword evidence="3" id="KW-0067">ATP-binding</keyword>
<gene>
    <name evidence="5" type="ordered locus">PTH_0406</name>
</gene>
<dbReference type="PROSITE" id="PS51194">
    <property type="entry name" value="HELICASE_CTER"/>
    <property type="match status" value="1"/>
</dbReference>
<dbReference type="Pfam" id="PF00271">
    <property type="entry name" value="Helicase_C"/>
    <property type="match status" value="1"/>
</dbReference>
<keyword evidence="2" id="KW-0378">Hydrolase</keyword>
<name>A5D598_PELTS</name>
<feature type="domain" description="Helicase C-terminal" evidence="4">
    <location>
        <begin position="1"/>
        <end position="136"/>
    </location>
</feature>
<dbReference type="KEGG" id="pth:PTH_0406"/>
<dbReference type="STRING" id="370438.PTH_0406"/>
<evidence type="ECO:0000256" key="1">
    <source>
        <dbReference type="ARBA" id="ARBA00022741"/>
    </source>
</evidence>
<dbReference type="AlphaFoldDB" id="A5D598"/>
<keyword evidence="1" id="KW-0547">Nucleotide-binding</keyword>
<dbReference type="GO" id="GO:0016787">
    <property type="term" value="F:hydrolase activity"/>
    <property type="evidence" value="ECO:0007669"/>
    <property type="project" value="UniProtKB-KW"/>
</dbReference>
<protein>
    <recommendedName>
        <fullName evidence="4">Helicase C-terminal domain-containing protein</fullName>
    </recommendedName>
</protein>
<dbReference type="PANTHER" id="PTHR45626">
    <property type="entry name" value="TRANSCRIPTION TERMINATION FACTOR 2-RELATED"/>
    <property type="match status" value="1"/>
</dbReference>
<evidence type="ECO:0000256" key="3">
    <source>
        <dbReference type="ARBA" id="ARBA00022840"/>
    </source>
</evidence>
<sequence length="140" mass="15820">MIYIIRRLFNNIKMIHLLNNTFDIKVTENRPLSWGAAPFMVVSLKAGGTGLNLTAATHVIHYDLWWNPAVEDQATDRTYRIGQTRTVMVHRLISLGTFEEKINTMMASKRELAGLTVAAGESSLSELSNEELRKLFKLEG</sequence>
<dbReference type="Proteomes" id="UP000006556">
    <property type="component" value="Chromosome"/>
</dbReference>
<evidence type="ECO:0000256" key="2">
    <source>
        <dbReference type="ARBA" id="ARBA00022801"/>
    </source>
</evidence>
<keyword evidence="6" id="KW-1185">Reference proteome</keyword>
<dbReference type="GO" id="GO:0005524">
    <property type="term" value="F:ATP binding"/>
    <property type="evidence" value="ECO:0007669"/>
    <property type="project" value="UniProtKB-KW"/>
</dbReference>
<dbReference type="Gene3D" id="3.40.50.300">
    <property type="entry name" value="P-loop containing nucleotide triphosphate hydrolases"/>
    <property type="match status" value="1"/>
</dbReference>
<proteinExistence type="predicted"/>
<dbReference type="InterPro" id="IPR027417">
    <property type="entry name" value="P-loop_NTPase"/>
</dbReference>
<evidence type="ECO:0000313" key="5">
    <source>
        <dbReference type="EMBL" id="BAF58587.1"/>
    </source>
</evidence>
<dbReference type="HOGENOM" id="CLU_1833301_0_0_9"/>
<dbReference type="SUPFAM" id="SSF52540">
    <property type="entry name" value="P-loop containing nucleoside triphosphate hydrolases"/>
    <property type="match status" value="1"/>
</dbReference>
<dbReference type="GO" id="GO:0006281">
    <property type="term" value="P:DNA repair"/>
    <property type="evidence" value="ECO:0007669"/>
    <property type="project" value="TreeGrafter"/>
</dbReference>
<dbReference type="InterPro" id="IPR049730">
    <property type="entry name" value="SNF2/RAD54-like_C"/>
</dbReference>
<dbReference type="EMBL" id="AP009389">
    <property type="protein sequence ID" value="BAF58587.1"/>
    <property type="molecule type" value="Genomic_DNA"/>
</dbReference>
<dbReference type="SMART" id="SM00490">
    <property type="entry name" value="HELICc"/>
    <property type="match status" value="1"/>
</dbReference>
<organism evidence="5 6">
    <name type="scientific">Pelotomaculum thermopropionicum (strain DSM 13744 / JCM 10971 / SI)</name>
    <dbReference type="NCBI Taxonomy" id="370438"/>
    <lineage>
        <taxon>Bacteria</taxon>
        <taxon>Bacillati</taxon>
        <taxon>Bacillota</taxon>
        <taxon>Clostridia</taxon>
        <taxon>Eubacteriales</taxon>
        <taxon>Desulfotomaculaceae</taxon>
        <taxon>Pelotomaculum</taxon>
    </lineage>
</organism>
<evidence type="ECO:0000259" key="4">
    <source>
        <dbReference type="PROSITE" id="PS51194"/>
    </source>
</evidence>
<dbReference type="InterPro" id="IPR050628">
    <property type="entry name" value="SNF2_RAD54_helicase_TF"/>
</dbReference>
<reference evidence="6" key="1">
    <citation type="journal article" date="2008" name="Genome Res.">
        <title>The genome of Pelotomaculum thermopropionicum reveals niche-associated evolution in anaerobic microbiota.</title>
        <authorList>
            <person name="Kosaka T."/>
            <person name="Kato S."/>
            <person name="Shimoyama T."/>
            <person name="Ishii S."/>
            <person name="Abe T."/>
            <person name="Watanabe K."/>
        </authorList>
    </citation>
    <scope>NUCLEOTIDE SEQUENCE [LARGE SCALE GENOMIC DNA]</scope>
    <source>
        <strain evidence="6">DSM 13744 / JCM 10971 / SI</strain>
    </source>
</reference>